<name>A0A8S9S9C3_BRACR</name>
<evidence type="ECO:0000313" key="3">
    <source>
        <dbReference type="Proteomes" id="UP000712600"/>
    </source>
</evidence>
<proteinExistence type="predicted"/>
<evidence type="ECO:0000256" key="1">
    <source>
        <dbReference type="SAM" id="MobiDB-lite"/>
    </source>
</evidence>
<feature type="compositionally biased region" description="Low complexity" evidence="1">
    <location>
        <begin position="73"/>
        <end position="87"/>
    </location>
</feature>
<dbReference type="AlphaFoldDB" id="A0A8S9S9C3"/>
<sequence length="87" mass="9597">MTSVHKSSILSSVLLTASGDERAEAEEATCQGHAPRPKRNRRIGKPDLANRNPKNRLPPLLPFDKPRRYSKDSQSLTSSSTQRGTPT</sequence>
<feature type="compositionally biased region" description="Low complexity" evidence="1">
    <location>
        <begin position="49"/>
        <end position="58"/>
    </location>
</feature>
<organism evidence="2 3">
    <name type="scientific">Brassica cretica</name>
    <name type="common">Mustard</name>
    <dbReference type="NCBI Taxonomy" id="69181"/>
    <lineage>
        <taxon>Eukaryota</taxon>
        <taxon>Viridiplantae</taxon>
        <taxon>Streptophyta</taxon>
        <taxon>Embryophyta</taxon>
        <taxon>Tracheophyta</taxon>
        <taxon>Spermatophyta</taxon>
        <taxon>Magnoliopsida</taxon>
        <taxon>eudicotyledons</taxon>
        <taxon>Gunneridae</taxon>
        <taxon>Pentapetalae</taxon>
        <taxon>rosids</taxon>
        <taxon>malvids</taxon>
        <taxon>Brassicales</taxon>
        <taxon>Brassicaceae</taxon>
        <taxon>Brassiceae</taxon>
        <taxon>Brassica</taxon>
    </lineage>
</organism>
<reference evidence="2" key="1">
    <citation type="submission" date="2019-12" db="EMBL/GenBank/DDBJ databases">
        <title>Genome sequencing and annotation of Brassica cretica.</title>
        <authorList>
            <person name="Studholme D.J."/>
            <person name="Sarris P."/>
        </authorList>
    </citation>
    <scope>NUCLEOTIDE SEQUENCE</scope>
    <source>
        <strain evidence="2">PFS-109/04</strain>
        <tissue evidence="2">Leaf</tissue>
    </source>
</reference>
<dbReference type="Proteomes" id="UP000712600">
    <property type="component" value="Unassembled WGS sequence"/>
</dbReference>
<feature type="region of interest" description="Disordered" evidence="1">
    <location>
        <begin position="20"/>
        <end position="87"/>
    </location>
</feature>
<comment type="caution">
    <text evidence="2">The sequence shown here is derived from an EMBL/GenBank/DDBJ whole genome shotgun (WGS) entry which is preliminary data.</text>
</comment>
<evidence type="ECO:0000313" key="2">
    <source>
        <dbReference type="EMBL" id="KAF3589827.1"/>
    </source>
</evidence>
<protein>
    <submittedName>
        <fullName evidence="2">Uncharacterized protein</fullName>
    </submittedName>
</protein>
<accession>A0A8S9S9C3</accession>
<dbReference type="EMBL" id="QGKX02000088">
    <property type="protein sequence ID" value="KAF3589827.1"/>
    <property type="molecule type" value="Genomic_DNA"/>
</dbReference>
<gene>
    <name evidence="2" type="ORF">F2Q69_00026430</name>
</gene>